<dbReference type="FunFam" id="3.80.10.10:FF:001164">
    <property type="entry name" value="GH01279p"/>
    <property type="match status" value="2"/>
</dbReference>
<dbReference type="SUPFAM" id="SSF52058">
    <property type="entry name" value="L domain-like"/>
    <property type="match status" value="2"/>
</dbReference>
<evidence type="ECO:0000256" key="1">
    <source>
        <dbReference type="ARBA" id="ARBA00022614"/>
    </source>
</evidence>
<reference evidence="7" key="2">
    <citation type="submission" date="2022-10" db="EMBL/GenBank/DDBJ databases">
        <authorList>
            <consortium name="ENA_rothamsted_submissions"/>
            <consortium name="culmorum"/>
            <person name="King R."/>
        </authorList>
    </citation>
    <scope>NUCLEOTIDE SEQUENCE</scope>
</reference>
<keyword evidence="1" id="KW-0433">Leucine-rich repeat</keyword>
<dbReference type="PANTHER" id="PTHR45842">
    <property type="entry name" value="SYNAPTIC ADHESION-LIKE MOLECULE SALM"/>
    <property type="match status" value="1"/>
</dbReference>
<dbReference type="Proteomes" id="UP001153620">
    <property type="component" value="Chromosome 2"/>
</dbReference>
<dbReference type="SMART" id="SM00365">
    <property type="entry name" value="LRR_SD22"/>
    <property type="match status" value="6"/>
</dbReference>
<protein>
    <submittedName>
        <fullName evidence="7">Uncharacterized protein</fullName>
    </submittedName>
</protein>
<dbReference type="InterPro" id="IPR003591">
    <property type="entry name" value="Leu-rich_rpt_typical-subtyp"/>
</dbReference>
<dbReference type="InterPro" id="IPR001611">
    <property type="entry name" value="Leu-rich_rpt"/>
</dbReference>
<name>A0A9N9RQW1_9DIPT</name>
<dbReference type="OrthoDB" id="676979at2759"/>
<proteinExistence type="predicted"/>
<dbReference type="Pfam" id="PF13306">
    <property type="entry name" value="LRR_5"/>
    <property type="match status" value="2"/>
</dbReference>
<sequence>MDLKFLALIIVWINFSSTSAADEVLECEYYTQKDSYICKLLIFNPNGLNNFTNINGTHFTGFNSLDVQSIISTEVSSTVNIPGIICETFINLKRISYTINGIDEIGENSFKYCKNVESIILFSNKITKIHESAFSENSKLQILNLGQNEITVLPEKLFENQIDLVSLNLISNNLTDMPNRIFRTQKKLTELDLGRNQISSLRNDWFKELESLETLLLGVNIIEDLPVDVFNTLKLLTKINLGSNKIKIIKSSSFGNLLELINVNLEENEIEAIDEKFIDNTGVTTLILSMNKCSDRVIADSTPSRTTMKNLLKKCFENYEKLIKIDSNGFNWWCLTVSNTGTGFFTDIEGTHVDGSQDSDVLEVTATPLSNSGTIPSAICAKFPNIGKTTYISIGLENIDRSAFRGCKYIKQINLSDNEISNIDELAFSKNGELQRLYLTKNRISSLPSNVFEKLVALRHLDIGNNQIEILENEWFENLGSLQSLSLNSNIIKELPTGIFAPLSSLANLNLGRNQLEVLNSESFGDLTKLTIVDVRYNRLTAIDEKILDNAALANLAMDGNDCASDDFIGQESLKQELGTCFDNFNNIIVTTTDSTTADSTSDSTGSDETDSTTETTIGETTDSTTEVNTSDSTTDETTTEELIEETTPDSASGIMIGKIILIIGITIRFLLH</sequence>
<feature type="signal peptide" evidence="6">
    <location>
        <begin position="1"/>
        <end position="20"/>
    </location>
</feature>
<dbReference type="InterPro" id="IPR032675">
    <property type="entry name" value="LRR_dom_sf"/>
</dbReference>
<feature type="compositionally biased region" description="Low complexity" evidence="5">
    <location>
        <begin position="595"/>
        <end position="605"/>
    </location>
</feature>
<keyword evidence="2 6" id="KW-0732">Signal</keyword>
<evidence type="ECO:0000256" key="6">
    <source>
        <dbReference type="SAM" id="SignalP"/>
    </source>
</evidence>
<dbReference type="InterPro" id="IPR050467">
    <property type="entry name" value="LRFN"/>
</dbReference>
<accession>A0A9N9RQW1</accession>
<evidence type="ECO:0000256" key="3">
    <source>
        <dbReference type="ARBA" id="ARBA00022737"/>
    </source>
</evidence>
<evidence type="ECO:0000256" key="5">
    <source>
        <dbReference type="SAM" id="MobiDB-lite"/>
    </source>
</evidence>
<dbReference type="PANTHER" id="PTHR45842:SF12">
    <property type="entry name" value="KEKKON 5, ISOFORM A"/>
    <property type="match status" value="1"/>
</dbReference>
<feature type="compositionally biased region" description="Acidic residues" evidence="5">
    <location>
        <begin position="634"/>
        <end position="648"/>
    </location>
</feature>
<evidence type="ECO:0000256" key="4">
    <source>
        <dbReference type="ARBA" id="ARBA00023180"/>
    </source>
</evidence>
<evidence type="ECO:0000313" key="7">
    <source>
        <dbReference type="EMBL" id="CAG9801723.1"/>
    </source>
</evidence>
<keyword evidence="4" id="KW-0325">Glycoprotein</keyword>
<feature type="region of interest" description="Disordered" evidence="5">
    <location>
        <begin position="595"/>
        <end position="648"/>
    </location>
</feature>
<dbReference type="GO" id="GO:0016020">
    <property type="term" value="C:membrane"/>
    <property type="evidence" value="ECO:0007669"/>
    <property type="project" value="UniProtKB-SubCell"/>
</dbReference>
<keyword evidence="8" id="KW-1185">Reference proteome</keyword>
<dbReference type="EMBL" id="OU895878">
    <property type="protein sequence ID" value="CAG9801723.1"/>
    <property type="molecule type" value="Genomic_DNA"/>
</dbReference>
<dbReference type="Gene3D" id="3.80.10.10">
    <property type="entry name" value="Ribonuclease Inhibitor"/>
    <property type="match status" value="4"/>
</dbReference>
<dbReference type="SMART" id="SM00369">
    <property type="entry name" value="LRR_TYP"/>
    <property type="match status" value="12"/>
</dbReference>
<feature type="compositionally biased region" description="Low complexity" evidence="5">
    <location>
        <begin position="613"/>
        <end position="633"/>
    </location>
</feature>
<organism evidence="7 8">
    <name type="scientific">Chironomus riparius</name>
    <dbReference type="NCBI Taxonomy" id="315576"/>
    <lineage>
        <taxon>Eukaryota</taxon>
        <taxon>Metazoa</taxon>
        <taxon>Ecdysozoa</taxon>
        <taxon>Arthropoda</taxon>
        <taxon>Hexapoda</taxon>
        <taxon>Insecta</taxon>
        <taxon>Pterygota</taxon>
        <taxon>Neoptera</taxon>
        <taxon>Endopterygota</taxon>
        <taxon>Diptera</taxon>
        <taxon>Nematocera</taxon>
        <taxon>Chironomoidea</taxon>
        <taxon>Chironomidae</taxon>
        <taxon>Chironominae</taxon>
        <taxon>Chironomus</taxon>
    </lineage>
</organism>
<gene>
    <name evidence="7" type="ORF">CHIRRI_LOCUS4645</name>
</gene>
<dbReference type="Pfam" id="PF13855">
    <property type="entry name" value="LRR_8"/>
    <property type="match status" value="2"/>
</dbReference>
<feature type="chain" id="PRO_5040244215" evidence="6">
    <location>
        <begin position="21"/>
        <end position="673"/>
    </location>
</feature>
<reference evidence="7" key="1">
    <citation type="submission" date="2022-01" db="EMBL/GenBank/DDBJ databases">
        <authorList>
            <person name="King R."/>
        </authorList>
    </citation>
    <scope>NUCLEOTIDE SEQUENCE</scope>
</reference>
<keyword evidence="3" id="KW-0677">Repeat</keyword>
<evidence type="ECO:0000256" key="2">
    <source>
        <dbReference type="ARBA" id="ARBA00022729"/>
    </source>
</evidence>
<dbReference type="InterPro" id="IPR026906">
    <property type="entry name" value="LRR_5"/>
</dbReference>
<evidence type="ECO:0000313" key="8">
    <source>
        <dbReference type="Proteomes" id="UP001153620"/>
    </source>
</evidence>
<dbReference type="AlphaFoldDB" id="A0A9N9RQW1"/>
<dbReference type="PROSITE" id="PS51450">
    <property type="entry name" value="LRR"/>
    <property type="match status" value="5"/>
</dbReference>